<dbReference type="InterPro" id="IPR003591">
    <property type="entry name" value="Leu-rich_rpt_typical-subtyp"/>
</dbReference>
<dbReference type="GO" id="GO:0044325">
    <property type="term" value="F:transmembrane transporter binding"/>
    <property type="evidence" value="ECO:0007669"/>
    <property type="project" value="TreeGrafter"/>
</dbReference>
<dbReference type="PROSITE" id="PS51450">
    <property type="entry name" value="LRR"/>
    <property type="match status" value="1"/>
</dbReference>
<comment type="subunit">
    <text evidence="13">Interacts with KCNMA1.</text>
</comment>
<keyword evidence="11" id="KW-1015">Disulfide bond</keyword>
<organism evidence="17 18">
    <name type="scientific">Pogona vitticeps</name>
    <name type="common">central bearded dragon</name>
    <dbReference type="NCBI Taxonomy" id="103695"/>
    <lineage>
        <taxon>Eukaryota</taxon>
        <taxon>Metazoa</taxon>
        <taxon>Chordata</taxon>
        <taxon>Craniata</taxon>
        <taxon>Vertebrata</taxon>
        <taxon>Euteleostomi</taxon>
        <taxon>Lepidosauria</taxon>
        <taxon>Squamata</taxon>
        <taxon>Bifurcata</taxon>
        <taxon>Unidentata</taxon>
        <taxon>Episquamata</taxon>
        <taxon>Toxicofera</taxon>
        <taxon>Iguania</taxon>
        <taxon>Acrodonta</taxon>
        <taxon>Agamidae</taxon>
        <taxon>Amphibolurinae</taxon>
        <taxon>Pogona</taxon>
    </lineage>
</organism>
<dbReference type="GeneID" id="110072712"/>
<dbReference type="GO" id="GO:0099104">
    <property type="term" value="F:potassium channel activator activity"/>
    <property type="evidence" value="ECO:0007669"/>
    <property type="project" value="TreeGrafter"/>
</dbReference>
<evidence type="ECO:0000256" key="9">
    <source>
        <dbReference type="ARBA" id="ARBA00023065"/>
    </source>
</evidence>
<dbReference type="PANTHER" id="PTHR46473:SF4">
    <property type="entry name" value="LEUCINE-RICH REPEAT-CONTAINING PROTEIN 38"/>
    <property type="match status" value="1"/>
</dbReference>
<dbReference type="SUPFAM" id="SSF52058">
    <property type="entry name" value="L domain-like"/>
    <property type="match status" value="1"/>
</dbReference>
<dbReference type="PRINTS" id="PR00019">
    <property type="entry name" value="LEURICHRPT"/>
</dbReference>
<keyword evidence="6 15" id="KW-0732">Signal</keyword>
<dbReference type="Proteomes" id="UP001652642">
    <property type="component" value="Chromosome 7"/>
</dbReference>
<keyword evidence="2" id="KW-0813">Transport</keyword>
<dbReference type="InterPro" id="IPR000483">
    <property type="entry name" value="Cys-rich_flank_reg_C"/>
</dbReference>
<dbReference type="InParanoid" id="A0A6J0SPP6"/>
<dbReference type="AlphaFoldDB" id="A0A6J0SPP6"/>
<protein>
    <submittedName>
        <fullName evidence="18">Leucine-rich repeat-containing protein 38</fullName>
    </submittedName>
</protein>
<evidence type="ECO:0000313" key="18">
    <source>
        <dbReference type="RefSeq" id="XP_020636920.2"/>
    </source>
</evidence>
<feature type="domain" description="LRRCT" evidence="16">
    <location>
        <begin position="185"/>
        <end position="239"/>
    </location>
</feature>
<dbReference type="GO" id="GO:0005249">
    <property type="term" value="F:voltage-gated potassium channel activity"/>
    <property type="evidence" value="ECO:0007669"/>
    <property type="project" value="TreeGrafter"/>
</dbReference>
<dbReference type="Gene3D" id="3.80.10.10">
    <property type="entry name" value="Ribonuclease Inhibitor"/>
    <property type="match status" value="1"/>
</dbReference>
<dbReference type="Pfam" id="PF13855">
    <property type="entry name" value="LRR_8"/>
    <property type="match status" value="1"/>
</dbReference>
<dbReference type="KEGG" id="pvt:110072712"/>
<dbReference type="PANTHER" id="PTHR46473">
    <property type="entry name" value="GH08155P"/>
    <property type="match status" value="1"/>
</dbReference>
<gene>
    <name evidence="18" type="primary">LRRC38</name>
</gene>
<evidence type="ECO:0000259" key="16">
    <source>
        <dbReference type="SMART" id="SM00082"/>
    </source>
</evidence>
<reference evidence="18" key="1">
    <citation type="submission" date="2025-08" db="UniProtKB">
        <authorList>
            <consortium name="RefSeq"/>
        </authorList>
    </citation>
    <scope>IDENTIFICATION</scope>
</reference>
<keyword evidence="8 14" id="KW-1133">Transmembrane helix</keyword>
<accession>A0A6J0SPP6</accession>
<dbReference type="OrthoDB" id="5954366at2759"/>
<dbReference type="FunCoup" id="A0A6J0SPP6">
    <property type="interactions" value="41"/>
</dbReference>
<dbReference type="SMART" id="SM00369">
    <property type="entry name" value="LRR_TYP"/>
    <property type="match status" value="5"/>
</dbReference>
<sequence>MWPCLRLGRLPLWPLLSLTFLPLGQGCPAACRCLDYHTIDCRDQGLPRVPSPFPLDVRKLLIADNSIQEIPADFFIFYHDLVYLDFRNNSIAGLEEGTFSSSSHLVYLDLSHNNLTGLATGAFKSAEKLIKLSLGHNRLAQVAEGAFESLEQLQVLELNDNHLQTLSVAALAALPNLRTLRLEGNPWLCDCDFAGLFSWLEENASKLQKGLNEIQCTVPVEDITVFLSDLTEASFRDCKFTLSLTDLIIIIFSGVAVSIAAIVSSFVLALIVNCFQRCAPSKDDDEDDDDED</sequence>
<keyword evidence="4" id="KW-0433">Leucine-rich repeat</keyword>
<keyword evidence="10 14" id="KW-0472">Membrane</keyword>
<evidence type="ECO:0000256" key="7">
    <source>
        <dbReference type="ARBA" id="ARBA00022737"/>
    </source>
</evidence>
<keyword evidence="7" id="KW-0677">Repeat</keyword>
<dbReference type="CTD" id="126755"/>
<feature type="signal peptide" evidence="15">
    <location>
        <begin position="1"/>
        <end position="26"/>
    </location>
</feature>
<dbReference type="SMART" id="SM00082">
    <property type="entry name" value="LRRCT"/>
    <property type="match status" value="1"/>
</dbReference>
<evidence type="ECO:0000256" key="6">
    <source>
        <dbReference type="ARBA" id="ARBA00022729"/>
    </source>
</evidence>
<dbReference type="InterPro" id="IPR001611">
    <property type="entry name" value="Leu-rich_rpt"/>
</dbReference>
<evidence type="ECO:0000313" key="17">
    <source>
        <dbReference type="Proteomes" id="UP001652642"/>
    </source>
</evidence>
<evidence type="ECO:0000256" key="1">
    <source>
        <dbReference type="ARBA" id="ARBA00004162"/>
    </source>
</evidence>
<feature type="transmembrane region" description="Helical" evidence="14">
    <location>
        <begin position="247"/>
        <end position="272"/>
    </location>
</feature>
<dbReference type="PROSITE" id="PS51257">
    <property type="entry name" value="PROKAR_LIPOPROTEIN"/>
    <property type="match status" value="1"/>
</dbReference>
<dbReference type="GO" id="GO:0008076">
    <property type="term" value="C:voltage-gated potassium channel complex"/>
    <property type="evidence" value="ECO:0007669"/>
    <property type="project" value="TreeGrafter"/>
</dbReference>
<dbReference type="RefSeq" id="XP_020636920.2">
    <property type="nucleotide sequence ID" value="XM_020781261.2"/>
</dbReference>
<evidence type="ECO:0000256" key="13">
    <source>
        <dbReference type="ARBA" id="ARBA00038736"/>
    </source>
</evidence>
<keyword evidence="9" id="KW-0406">Ion transport</keyword>
<keyword evidence="17" id="KW-1185">Reference proteome</keyword>
<keyword evidence="5 14" id="KW-0812">Transmembrane</keyword>
<dbReference type="InterPro" id="IPR051432">
    <property type="entry name" value="KCNMA1_auxiliary"/>
</dbReference>
<evidence type="ECO:0000256" key="12">
    <source>
        <dbReference type="ARBA" id="ARBA00023303"/>
    </source>
</evidence>
<feature type="chain" id="PRO_5047082223" evidence="15">
    <location>
        <begin position="27"/>
        <end position="292"/>
    </location>
</feature>
<proteinExistence type="predicted"/>
<evidence type="ECO:0000256" key="2">
    <source>
        <dbReference type="ARBA" id="ARBA00022448"/>
    </source>
</evidence>
<keyword evidence="12" id="KW-0407">Ion channel</keyword>
<evidence type="ECO:0000256" key="3">
    <source>
        <dbReference type="ARBA" id="ARBA00022475"/>
    </source>
</evidence>
<evidence type="ECO:0000256" key="10">
    <source>
        <dbReference type="ARBA" id="ARBA00023136"/>
    </source>
</evidence>
<evidence type="ECO:0000256" key="11">
    <source>
        <dbReference type="ARBA" id="ARBA00023157"/>
    </source>
</evidence>
<evidence type="ECO:0000256" key="14">
    <source>
        <dbReference type="SAM" id="Phobius"/>
    </source>
</evidence>
<name>A0A6J0SPP6_9SAUR</name>
<dbReference type="InterPro" id="IPR032675">
    <property type="entry name" value="LRR_dom_sf"/>
</dbReference>
<evidence type="ECO:0000256" key="4">
    <source>
        <dbReference type="ARBA" id="ARBA00022614"/>
    </source>
</evidence>
<evidence type="ECO:0000256" key="5">
    <source>
        <dbReference type="ARBA" id="ARBA00022692"/>
    </source>
</evidence>
<keyword evidence="3" id="KW-1003">Cell membrane</keyword>
<evidence type="ECO:0000256" key="8">
    <source>
        <dbReference type="ARBA" id="ARBA00022989"/>
    </source>
</evidence>
<comment type="subcellular location">
    <subcellularLocation>
        <location evidence="1">Cell membrane</location>
        <topology evidence="1">Single-pass membrane protein</topology>
    </subcellularLocation>
</comment>
<evidence type="ECO:0000256" key="15">
    <source>
        <dbReference type="SAM" id="SignalP"/>
    </source>
</evidence>